<evidence type="ECO:0000313" key="3">
    <source>
        <dbReference type="Proteomes" id="UP000248817"/>
    </source>
</evidence>
<keyword evidence="1" id="KW-0472">Membrane</keyword>
<evidence type="ECO:0000313" key="2">
    <source>
        <dbReference type="EMBL" id="PYI25961.1"/>
    </source>
</evidence>
<feature type="transmembrane region" description="Helical" evidence="1">
    <location>
        <begin position="20"/>
        <end position="37"/>
    </location>
</feature>
<dbReference type="EMBL" id="KZ825618">
    <property type="protein sequence ID" value="PYI25961.1"/>
    <property type="molecule type" value="Genomic_DNA"/>
</dbReference>
<keyword evidence="1" id="KW-1133">Transmembrane helix</keyword>
<name>A0A2V5HQ97_9EURO</name>
<accession>A0A2V5HQ97</accession>
<keyword evidence="3" id="KW-1185">Reference proteome</keyword>
<proteinExistence type="predicted"/>
<dbReference type="Proteomes" id="UP000248817">
    <property type="component" value="Unassembled WGS sequence"/>
</dbReference>
<protein>
    <submittedName>
        <fullName evidence="2">Uncharacterized protein</fullName>
    </submittedName>
</protein>
<sequence length="77" mass="8434">MSSSRSFRPSDDRGPQIRAISIALIILPSVAVALRFWSRALLPKPPRANTHSGFWWDDWTALAAAVSRGSPLSIGMD</sequence>
<dbReference type="AlphaFoldDB" id="A0A2V5HQ97"/>
<evidence type="ECO:0000256" key="1">
    <source>
        <dbReference type="SAM" id="Phobius"/>
    </source>
</evidence>
<reference evidence="2 3" key="1">
    <citation type="submission" date="2018-02" db="EMBL/GenBank/DDBJ databases">
        <title>The genomes of Aspergillus section Nigri reveals drivers in fungal speciation.</title>
        <authorList>
            <consortium name="DOE Joint Genome Institute"/>
            <person name="Vesth T.C."/>
            <person name="Nybo J."/>
            <person name="Theobald S."/>
            <person name="Brandl J."/>
            <person name="Frisvad J.C."/>
            <person name="Nielsen K.F."/>
            <person name="Lyhne E.K."/>
            <person name="Kogle M.E."/>
            <person name="Kuo A."/>
            <person name="Riley R."/>
            <person name="Clum A."/>
            <person name="Nolan M."/>
            <person name="Lipzen A."/>
            <person name="Salamov A."/>
            <person name="Henrissat B."/>
            <person name="Wiebenga A."/>
            <person name="De vries R.P."/>
            <person name="Grigoriev I.V."/>
            <person name="Mortensen U.H."/>
            <person name="Andersen M.R."/>
            <person name="Baker S.E."/>
        </authorList>
    </citation>
    <scope>NUCLEOTIDE SEQUENCE [LARGE SCALE GENOMIC DNA]</scope>
    <source>
        <strain evidence="2 3">CBS 114.80</strain>
    </source>
</reference>
<keyword evidence="1" id="KW-0812">Transmembrane</keyword>
<organism evidence="2 3">
    <name type="scientific">Aspergillus indologenus CBS 114.80</name>
    <dbReference type="NCBI Taxonomy" id="1450541"/>
    <lineage>
        <taxon>Eukaryota</taxon>
        <taxon>Fungi</taxon>
        <taxon>Dikarya</taxon>
        <taxon>Ascomycota</taxon>
        <taxon>Pezizomycotina</taxon>
        <taxon>Eurotiomycetes</taxon>
        <taxon>Eurotiomycetidae</taxon>
        <taxon>Eurotiales</taxon>
        <taxon>Aspergillaceae</taxon>
        <taxon>Aspergillus</taxon>
        <taxon>Aspergillus subgen. Circumdati</taxon>
    </lineage>
</organism>
<gene>
    <name evidence="2" type="ORF">BP00DRAFT_430793</name>
</gene>